<dbReference type="AlphaFoldDB" id="A0A9X2X9V9"/>
<comment type="caution">
    <text evidence="1">The sequence shown here is derived from an EMBL/GenBank/DDBJ whole genome shotgun (WGS) entry which is preliminary data.</text>
</comment>
<evidence type="ECO:0000313" key="2">
    <source>
        <dbReference type="Proteomes" id="UP001149009"/>
    </source>
</evidence>
<dbReference type="Proteomes" id="UP001149009">
    <property type="component" value="Unassembled WGS sequence"/>
</dbReference>
<sequence length="298" mass="31936">MAFDRGPRNCERVFRAAISAYCTLERPTRQETAQLDDLALGLFDAVSVEALRFAAAALSECETAPPGLVRRLAEEPLEIAAPLLVRSRVLSDVDLIAVIGHCGIDHAKVIARREGLNPVIAALIRALVARAETVGEEAAAGETPRQESAALAEVRSRLLDLMKKHEPDQPPRFSWPLSSGNLYPALREAALSGNPARLATMLGESLGLSPKRAESLVSDSGLSDLLVALRALDLAPEQAFLVAAAVAPSHFMHAADARLFLTRYDALTREAAYGRLESWRGEAGARPPATLHSLASGR</sequence>
<evidence type="ECO:0000313" key="1">
    <source>
        <dbReference type="EMBL" id="MCT8991645.1"/>
    </source>
</evidence>
<gene>
    <name evidence="1" type="ORF">NYR54_15310</name>
</gene>
<reference evidence="1" key="1">
    <citation type="submission" date="2022-08" db="EMBL/GenBank/DDBJ databases">
        <title>Chelativorans sichuanense sp. nov., a paraffin oil-degrading bacterium isolated from a mixture of oil-based drill cuttings and paddy soil.</title>
        <authorList>
            <person name="Yu J."/>
            <person name="Liu H."/>
            <person name="Chen Q."/>
        </authorList>
    </citation>
    <scope>NUCLEOTIDE SEQUENCE</scope>
    <source>
        <strain evidence="1">SCAU 2101</strain>
    </source>
</reference>
<name>A0A9X2X9V9_9HYPH</name>
<protein>
    <recommendedName>
        <fullName evidence="3">DUF2336 domain-containing protein</fullName>
    </recommendedName>
</protein>
<dbReference type="RefSeq" id="WP_261516572.1">
    <property type="nucleotide sequence ID" value="NZ_JAODNV010000017.1"/>
</dbReference>
<dbReference type="EMBL" id="JAODNV010000017">
    <property type="protein sequence ID" value="MCT8991645.1"/>
    <property type="molecule type" value="Genomic_DNA"/>
</dbReference>
<keyword evidence="2" id="KW-1185">Reference proteome</keyword>
<proteinExistence type="predicted"/>
<organism evidence="1 2">
    <name type="scientific">Chelativorans petroleitrophicus</name>
    <dbReference type="NCBI Taxonomy" id="2975484"/>
    <lineage>
        <taxon>Bacteria</taxon>
        <taxon>Pseudomonadati</taxon>
        <taxon>Pseudomonadota</taxon>
        <taxon>Alphaproteobacteria</taxon>
        <taxon>Hyphomicrobiales</taxon>
        <taxon>Phyllobacteriaceae</taxon>
        <taxon>Chelativorans</taxon>
    </lineage>
</organism>
<evidence type="ECO:0008006" key="3">
    <source>
        <dbReference type="Google" id="ProtNLM"/>
    </source>
</evidence>
<accession>A0A9X2X9V9</accession>